<dbReference type="VEuPathDB" id="AmoebaDB:NfTy_091720"/>
<protein>
    <recommendedName>
        <fullName evidence="5">Electron transfer flavoprotein subunit beta</fullName>
        <shortName evidence="5">Beta-ETF</shortName>
    </recommendedName>
</protein>
<accession>A0A6A5BKQ6</accession>
<evidence type="ECO:0000256" key="1">
    <source>
        <dbReference type="ARBA" id="ARBA00004305"/>
    </source>
</evidence>
<dbReference type="RefSeq" id="XP_044558162.1">
    <property type="nucleotide sequence ID" value="XM_044711976.1"/>
</dbReference>
<dbReference type="PANTHER" id="PTHR21294:SF8">
    <property type="entry name" value="ELECTRON TRANSFER FLAVOPROTEIN SUBUNIT BETA"/>
    <property type="match status" value="1"/>
</dbReference>
<dbReference type="SUPFAM" id="SSF52402">
    <property type="entry name" value="Adenine nucleotide alpha hydrolases-like"/>
    <property type="match status" value="1"/>
</dbReference>
<dbReference type="InterPro" id="IPR012255">
    <property type="entry name" value="ETF_b"/>
</dbReference>
<feature type="domain" description="Electron transfer flavoprotein alpha/beta-subunit N-terminal" evidence="6">
    <location>
        <begin position="23"/>
        <end position="222"/>
    </location>
</feature>
<dbReference type="Pfam" id="PF01012">
    <property type="entry name" value="ETF"/>
    <property type="match status" value="1"/>
</dbReference>
<dbReference type="GO" id="GO:0046395">
    <property type="term" value="P:carboxylic acid catabolic process"/>
    <property type="evidence" value="ECO:0007669"/>
    <property type="project" value="UniProtKB-ARBA"/>
</dbReference>
<evidence type="ECO:0000256" key="3">
    <source>
        <dbReference type="ARBA" id="ARBA00022448"/>
    </source>
</evidence>
<evidence type="ECO:0000256" key="4">
    <source>
        <dbReference type="ARBA" id="ARBA00022982"/>
    </source>
</evidence>
<organism evidence="7 8">
    <name type="scientific">Naegleria fowleri</name>
    <name type="common">Brain eating amoeba</name>
    <dbReference type="NCBI Taxonomy" id="5763"/>
    <lineage>
        <taxon>Eukaryota</taxon>
        <taxon>Discoba</taxon>
        <taxon>Heterolobosea</taxon>
        <taxon>Tetramitia</taxon>
        <taxon>Eutetramitia</taxon>
        <taxon>Vahlkampfiidae</taxon>
        <taxon>Naegleria</taxon>
    </lineage>
</organism>
<evidence type="ECO:0000256" key="2">
    <source>
        <dbReference type="ARBA" id="ARBA00007557"/>
    </source>
</evidence>
<name>A0A6A5BKQ6_NAEFO</name>
<dbReference type="OMA" id="EINQPRI"/>
<comment type="function">
    <text evidence="5">The electron transfer flavoprotein serves as a specific electron acceptor for several dehydrogenases, including five acyl-CoA dehydrogenases, glutaryl-CoA and sarcosine dehydrogenase. It transfers the electrons to the main mitochondrial respiratory chain via ETF-ubiquinone oxidoreductase (ETF dehydrogenase).</text>
</comment>
<comment type="caution">
    <text evidence="7">The sequence shown here is derived from an EMBL/GenBank/DDBJ whole genome shotgun (WGS) entry which is preliminary data.</text>
</comment>
<dbReference type="SMART" id="SM00893">
    <property type="entry name" value="ETF"/>
    <property type="match status" value="1"/>
</dbReference>
<evidence type="ECO:0000256" key="5">
    <source>
        <dbReference type="PIRNR" id="PIRNR000090"/>
    </source>
</evidence>
<comment type="similarity">
    <text evidence="2 5">Belongs to the ETF beta-subunit/FixA family.</text>
</comment>
<dbReference type="GeneID" id="68115371"/>
<dbReference type="InterPro" id="IPR033948">
    <property type="entry name" value="ETF_beta_N"/>
</dbReference>
<dbReference type="VEuPathDB" id="AmoebaDB:NF0003890"/>
<reference evidence="7 8" key="1">
    <citation type="journal article" date="2019" name="Sci. Rep.">
        <title>Nanopore sequencing improves the draft genome of the human pathogenic amoeba Naegleria fowleri.</title>
        <authorList>
            <person name="Liechti N."/>
            <person name="Schurch N."/>
            <person name="Bruggmann R."/>
            <person name="Wittwer M."/>
        </authorList>
    </citation>
    <scope>NUCLEOTIDE SEQUENCE [LARGE SCALE GENOMIC DNA]</scope>
    <source>
        <strain evidence="7 8">ATCC 30894</strain>
    </source>
</reference>
<comment type="subcellular location">
    <subcellularLocation>
        <location evidence="1 5">Mitochondrion matrix</location>
    </subcellularLocation>
</comment>
<keyword evidence="5" id="KW-0496">Mitochondrion</keyword>
<evidence type="ECO:0000313" key="8">
    <source>
        <dbReference type="Proteomes" id="UP000444721"/>
    </source>
</evidence>
<dbReference type="AlphaFoldDB" id="A0A6A5BKQ6"/>
<evidence type="ECO:0000259" key="6">
    <source>
        <dbReference type="SMART" id="SM00893"/>
    </source>
</evidence>
<dbReference type="VEuPathDB" id="AmoebaDB:FDP41_008153"/>
<comment type="subunit">
    <text evidence="5">Heterodimer of an alpha and a beta subunit.</text>
</comment>
<dbReference type="PIRSF" id="PIRSF000090">
    <property type="entry name" value="Beta-ETF"/>
    <property type="match status" value="1"/>
</dbReference>
<keyword evidence="4 5" id="KW-0249">Electron transport</keyword>
<dbReference type="Proteomes" id="UP000444721">
    <property type="component" value="Unassembled WGS sequence"/>
</dbReference>
<dbReference type="GO" id="GO:0005759">
    <property type="term" value="C:mitochondrial matrix"/>
    <property type="evidence" value="ECO:0007669"/>
    <property type="project" value="UniProtKB-SubCell"/>
</dbReference>
<dbReference type="PANTHER" id="PTHR21294">
    <property type="entry name" value="ELECTRON TRANSFER FLAVOPROTEIN BETA-SUBUNIT"/>
    <property type="match status" value="1"/>
</dbReference>
<dbReference type="InterPro" id="IPR014730">
    <property type="entry name" value="ETF_a/b_N"/>
</dbReference>
<dbReference type="EMBL" id="VFQX01000060">
    <property type="protein sequence ID" value="KAF0973449.1"/>
    <property type="molecule type" value="Genomic_DNA"/>
</dbReference>
<proteinExistence type="inferred from homology"/>
<dbReference type="CDD" id="cd01714">
    <property type="entry name" value="ETF_beta"/>
    <property type="match status" value="1"/>
</dbReference>
<keyword evidence="3 5" id="KW-0813">Transport</keyword>
<dbReference type="OrthoDB" id="276685at2759"/>
<evidence type="ECO:0000313" key="7">
    <source>
        <dbReference type="EMBL" id="KAF0973449.1"/>
    </source>
</evidence>
<sequence length="264" mass="29268">MKILVGLKRVIDYSVSVRVNKQLNGVVTQQVKHSMNPFDDIALEEGIRIKEKFSSPKLISVSIGNDQCQEVLRQALAKGCDEAIHVKTDFDSGEVQQWVSPLQVAHILRRIVEENKIDLVLLGKQSIDSDNGHVAQLLASMLGAPQATFISKLLPSDAEAKQIEIEREVDGGLERLMLSGLPAVVSCDLRLNEPRFANLKAIIQAKKKPLTTLNFADLVKGTEFEQSQLEYVKVTEPKTKTGSCVFVENAQQLVDKLRNEAKVL</sequence>
<dbReference type="FunFam" id="3.40.50.620:FF:000011">
    <property type="entry name" value="Electron transfer flavoprotein subunit beta"/>
    <property type="match status" value="1"/>
</dbReference>
<keyword evidence="8" id="KW-1185">Reference proteome</keyword>
<dbReference type="InterPro" id="IPR014729">
    <property type="entry name" value="Rossmann-like_a/b/a_fold"/>
</dbReference>
<gene>
    <name evidence="7" type="ORF">FDP41_008153</name>
</gene>
<dbReference type="GO" id="GO:0009055">
    <property type="term" value="F:electron transfer activity"/>
    <property type="evidence" value="ECO:0007669"/>
    <property type="project" value="InterPro"/>
</dbReference>
<dbReference type="Gene3D" id="3.40.50.620">
    <property type="entry name" value="HUPs"/>
    <property type="match status" value="1"/>
</dbReference>